<reference evidence="5" key="1">
    <citation type="journal article" date="2019" name="Int. J. Syst. Evol. Microbiol.">
        <title>The Global Catalogue of Microorganisms (GCM) 10K type strain sequencing project: providing services to taxonomists for standard genome sequencing and annotation.</title>
        <authorList>
            <consortium name="The Broad Institute Genomics Platform"/>
            <consortium name="The Broad Institute Genome Sequencing Center for Infectious Disease"/>
            <person name="Wu L."/>
            <person name="Ma J."/>
        </authorList>
    </citation>
    <scope>NUCLEOTIDE SEQUENCE [LARGE SCALE GENOMIC DNA]</scope>
    <source>
        <strain evidence="5">CCUG 60559</strain>
    </source>
</reference>
<keyword evidence="3" id="KW-0732">Signal</keyword>
<keyword evidence="2" id="KW-0472">Membrane</keyword>
<gene>
    <name evidence="4" type="ORF">ACFQQA_02520</name>
</gene>
<evidence type="ECO:0000256" key="3">
    <source>
        <dbReference type="SAM" id="SignalP"/>
    </source>
</evidence>
<feature type="signal peptide" evidence="3">
    <location>
        <begin position="1"/>
        <end position="15"/>
    </location>
</feature>
<keyword evidence="2" id="KW-0812">Transmembrane</keyword>
<sequence>MKKLLLICAVAIVMAAVFSTVSQPVPIEQKLINIQANDVLGDFPGIEQEPVEIQAILLDMADDPLLLLKAQAAFMRYPDMARALFPLYATEPEFRDILRRYGEEILPPIQHFVSQPINTIEWMDKASRQYQAAKRFFTGDPEAPETDSQSSDNGENLSPEERGWYAVNFIQSEGHDFLGQFVVDNQGATQWISTERVLEGLSQFFASGIRDLEKNYRSGNEITAGDVGWASVDALIFVSAVKVLRVGRATAATTKGASRGTRSAALAARVTRSGKMVLSSARYAKWPLAIGAGYLVITHPGIINDLLAGVAEVLGYPVIAVQFAGWLLLLIPALYIGSWLLWLLAPLLMWLFQALSHLVATLSSRSRRGSGYREL</sequence>
<proteinExistence type="predicted"/>
<feature type="compositionally biased region" description="Polar residues" evidence="1">
    <location>
        <begin position="146"/>
        <end position="156"/>
    </location>
</feature>
<feature type="chain" id="PRO_5046086290" evidence="3">
    <location>
        <begin position="16"/>
        <end position="375"/>
    </location>
</feature>
<feature type="transmembrane region" description="Helical" evidence="2">
    <location>
        <begin position="286"/>
        <end position="307"/>
    </location>
</feature>
<accession>A0ABW2IRF6</accession>
<evidence type="ECO:0000256" key="2">
    <source>
        <dbReference type="SAM" id="Phobius"/>
    </source>
</evidence>
<comment type="caution">
    <text evidence="4">The sequence shown here is derived from an EMBL/GenBank/DDBJ whole genome shotgun (WGS) entry which is preliminary data.</text>
</comment>
<organism evidence="4 5">
    <name type="scientific">Marinobacter aromaticivorans</name>
    <dbReference type="NCBI Taxonomy" id="1494078"/>
    <lineage>
        <taxon>Bacteria</taxon>
        <taxon>Pseudomonadati</taxon>
        <taxon>Pseudomonadota</taxon>
        <taxon>Gammaproteobacteria</taxon>
        <taxon>Pseudomonadales</taxon>
        <taxon>Marinobacteraceae</taxon>
        <taxon>Marinobacter</taxon>
    </lineage>
</organism>
<feature type="region of interest" description="Disordered" evidence="1">
    <location>
        <begin position="139"/>
        <end position="158"/>
    </location>
</feature>
<feature type="transmembrane region" description="Helical" evidence="2">
    <location>
        <begin position="341"/>
        <end position="363"/>
    </location>
</feature>
<dbReference type="RefSeq" id="WP_100687188.1">
    <property type="nucleotide sequence ID" value="NZ_JBHTBD010000001.1"/>
</dbReference>
<name>A0ABW2IRF6_9GAMM</name>
<keyword evidence="5" id="KW-1185">Reference proteome</keyword>
<evidence type="ECO:0000256" key="1">
    <source>
        <dbReference type="SAM" id="MobiDB-lite"/>
    </source>
</evidence>
<feature type="transmembrane region" description="Helical" evidence="2">
    <location>
        <begin position="314"/>
        <end position="335"/>
    </location>
</feature>
<keyword evidence="2" id="KW-1133">Transmembrane helix</keyword>
<evidence type="ECO:0000313" key="5">
    <source>
        <dbReference type="Proteomes" id="UP001596506"/>
    </source>
</evidence>
<dbReference type="EMBL" id="JBHTBD010000001">
    <property type="protein sequence ID" value="MFC7293589.1"/>
    <property type="molecule type" value="Genomic_DNA"/>
</dbReference>
<protein>
    <submittedName>
        <fullName evidence="4">Uncharacterized protein</fullName>
    </submittedName>
</protein>
<evidence type="ECO:0000313" key="4">
    <source>
        <dbReference type="EMBL" id="MFC7293589.1"/>
    </source>
</evidence>
<dbReference type="Proteomes" id="UP001596506">
    <property type="component" value="Unassembled WGS sequence"/>
</dbReference>